<organism evidence="14 15">
    <name type="scientific">Naegleria lovaniensis</name>
    <name type="common">Amoeba</name>
    <dbReference type="NCBI Taxonomy" id="51637"/>
    <lineage>
        <taxon>Eukaryota</taxon>
        <taxon>Discoba</taxon>
        <taxon>Heterolobosea</taxon>
        <taxon>Tetramitia</taxon>
        <taxon>Eutetramitia</taxon>
        <taxon>Vahlkampfiidae</taxon>
        <taxon>Naegleria</taxon>
    </lineage>
</organism>
<dbReference type="PANTHER" id="PTHR23309">
    <property type="entry name" value="3-HYDROXYACYL-COA DEHYROGENASE"/>
    <property type="match status" value="1"/>
</dbReference>
<evidence type="ECO:0000256" key="2">
    <source>
        <dbReference type="ARBA" id="ARBA00005005"/>
    </source>
</evidence>
<keyword evidence="5" id="KW-0560">Oxidoreductase</keyword>
<evidence type="ECO:0000256" key="10">
    <source>
        <dbReference type="ARBA" id="ARBA00023239"/>
    </source>
</evidence>
<dbReference type="Pfam" id="PF02737">
    <property type="entry name" value="3HCDH_N"/>
    <property type="match status" value="1"/>
</dbReference>
<name>A0AA88GX41_NAELO</name>
<feature type="domain" description="3-hydroxyacyl-CoA dehydrogenase NAD binding" evidence="13">
    <location>
        <begin position="378"/>
        <end position="556"/>
    </location>
</feature>
<evidence type="ECO:0000256" key="3">
    <source>
        <dbReference type="ARBA" id="ARBA00011245"/>
    </source>
</evidence>
<dbReference type="GO" id="GO:0003857">
    <property type="term" value="F:(3S)-3-hydroxyacyl-CoA dehydrogenase (NAD+) activity"/>
    <property type="evidence" value="ECO:0007669"/>
    <property type="project" value="TreeGrafter"/>
</dbReference>
<dbReference type="Pfam" id="PF00725">
    <property type="entry name" value="3HCDH"/>
    <property type="match status" value="1"/>
</dbReference>
<keyword evidence="11" id="KW-0511">Multifunctional enzyme</keyword>
<dbReference type="InterPro" id="IPR001753">
    <property type="entry name" value="Enoyl-CoA_hydra/iso"/>
</dbReference>
<evidence type="ECO:0000259" key="13">
    <source>
        <dbReference type="Pfam" id="PF02737"/>
    </source>
</evidence>
<dbReference type="SUPFAM" id="SSF52096">
    <property type="entry name" value="ClpP/crotonase"/>
    <property type="match status" value="1"/>
</dbReference>
<dbReference type="Proteomes" id="UP000816034">
    <property type="component" value="Unassembled WGS sequence"/>
</dbReference>
<protein>
    <recommendedName>
        <fullName evidence="16">Enoyl-CoA hydratase</fullName>
    </recommendedName>
</protein>
<dbReference type="InterPro" id="IPR006176">
    <property type="entry name" value="3-OHacyl-CoA_DH_NAD-bd"/>
</dbReference>
<dbReference type="Gene3D" id="3.90.226.10">
    <property type="entry name" value="2-enoyl-CoA Hydratase, Chain A, domain 1"/>
    <property type="match status" value="1"/>
</dbReference>
<dbReference type="SUPFAM" id="SSF51735">
    <property type="entry name" value="NAD(P)-binding Rossmann-fold domains"/>
    <property type="match status" value="1"/>
</dbReference>
<evidence type="ECO:0000256" key="11">
    <source>
        <dbReference type="ARBA" id="ARBA00023268"/>
    </source>
</evidence>
<dbReference type="GeneID" id="68093754"/>
<comment type="caution">
    <text evidence="14">The sequence shown here is derived from an EMBL/GenBank/DDBJ whole genome shotgun (WGS) entry which is preliminary data.</text>
</comment>
<evidence type="ECO:0000256" key="1">
    <source>
        <dbReference type="ARBA" id="ARBA00004275"/>
    </source>
</evidence>
<reference evidence="14 15" key="1">
    <citation type="journal article" date="2018" name="BMC Genomics">
        <title>The genome of Naegleria lovaniensis, the basis for a comparative approach to unravel pathogenicity factors of the human pathogenic amoeba N. fowleri.</title>
        <authorList>
            <person name="Liechti N."/>
            <person name="Schurch N."/>
            <person name="Bruggmann R."/>
            <person name="Wittwer M."/>
        </authorList>
    </citation>
    <scope>NUCLEOTIDE SEQUENCE [LARGE SCALE GENOMIC DNA]</scope>
    <source>
        <strain evidence="14 15">ATCC 30569</strain>
    </source>
</reference>
<gene>
    <name evidence="14" type="ORF">C9374_001298</name>
</gene>
<dbReference type="GO" id="GO:0016853">
    <property type="term" value="F:isomerase activity"/>
    <property type="evidence" value="ECO:0007669"/>
    <property type="project" value="UniProtKB-KW"/>
</dbReference>
<evidence type="ECO:0000256" key="4">
    <source>
        <dbReference type="ARBA" id="ARBA00022832"/>
    </source>
</evidence>
<dbReference type="Gene3D" id="3.40.50.720">
    <property type="entry name" value="NAD(P)-binding Rossmann-like Domain"/>
    <property type="match status" value="1"/>
</dbReference>
<dbReference type="InterPro" id="IPR029045">
    <property type="entry name" value="ClpP/crotonase-like_dom_sf"/>
</dbReference>
<keyword evidence="15" id="KW-1185">Reference proteome</keyword>
<keyword evidence="10" id="KW-0456">Lyase</keyword>
<dbReference type="AlphaFoldDB" id="A0AA88GX41"/>
<evidence type="ECO:0000313" key="15">
    <source>
        <dbReference type="Proteomes" id="UP000816034"/>
    </source>
</evidence>
<dbReference type="GO" id="GO:0004300">
    <property type="term" value="F:enoyl-CoA hydratase activity"/>
    <property type="evidence" value="ECO:0007669"/>
    <property type="project" value="UniProtKB-ARBA"/>
</dbReference>
<dbReference type="GO" id="GO:0070403">
    <property type="term" value="F:NAD+ binding"/>
    <property type="evidence" value="ECO:0007669"/>
    <property type="project" value="InterPro"/>
</dbReference>
<comment type="pathway">
    <text evidence="2">Lipid metabolism; fatty acid beta-oxidation.</text>
</comment>
<dbReference type="InterPro" id="IPR036291">
    <property type="entry name" value="NAD(P)-bd_dom_sf"/>
</dbReference>
<evidence type="ECO:0008006" key="16">
    <source>
        <dbReference type="Google" id="ProtNLM"/>
    </source>
</evidence>
<evidence type="ECO:0000256" key="5">
    <source>
        <dbReference type="ARBA" id="ARBA00023002"/>
    </source>
</evidence>
<accession>A0AA88GX41</accession>
<dbReference type="RefSeq" id="XP_044551696.1">
    <property type="nucleotide sequence ID" value="XM_044688803.1"/>
</dbReference>
<keyword evidence="8" id="KW-0576">Peroxisome</keyword>
<evidence type="ECO:0000256" key="8">
    <source>
        <dbReference type="ARBA" id="ARBA00023140"/>
    </source>
</evidence>
<keyword evidence="9" id="KW-0413">Isomerase</keyword>
<evidence type="ECO:0000256" key="7">
    <source>
        <dbReference type="ARBA" id="ARBA00023098"/>
    </source>
</evidence>
<sequence>MQSSTRHNHPARIQHILNHLNPPPSLNVCHHSDSEDHASMNHPVIQWNTTSAESQNNTCVIYQQANSESGGIVVLYLNDGPVNALSDRMLKAIKMNMERANNDDQCKGADITEIRKRQVKQSSGSNDKGEFLDFLKNGNSLMNFIENSPKNKPVVACIDGVALGGGLELAMACNGRVCTENSTLGLPETNLGIIPGYGGCNRLPRLVGTRTALEMMISTQPVKGKQAQSLGLVDVCVVDSSSALSAAHQLCLEMIQGQRAIRKTLQFSQKLLQEDDSLNLVNAVESKLDAIQSKLPHLKALLRVVRETVQFPCNGLYGLDVEMKEFAGIANQPISRGMVHYFLAQKATTKLPKRLLTANSNNTTTTTTTTNSGHIKSLAVIGGGTMGANIVVNALENGIRVILKEINQDALKAGMERIRKVFQSKLDRKKMTQQQFDKIFSQQLVGQITFDSFNQVDMVIEAVLEIVELKQKIFLDLEKHCNDKCILATNTSTIDLNRISEKMQSKNRSRVIGLHYFTPAHVMPLLEIVRTEHTSPQVLMTSLSFAKQVKKTPVVVLNVVGFAVNRIFWPYGIAAQYLVERGLSPYQIDKAISQSVMRVGFFTMADMSGLDVLNYASQSIAGAYKERAKDSPFTKLMIEAKRLGEKTNIGIYKYDANGKKTPDPEGMEPIIAQVRKAAKSPSPLNYTDKDIYEACLFNAVNEACRVIEDKVVFRVSDIDVASVMAMGFMHFYGGLMKWADELGAKYVYDRLNKFYQDSDGKIVSFKPCQYLTHCATNNLSLYSADSELMQ</sequence>
<proteinExistence type="predicted"/>
<dbReference type="InterPro" id="IPR008927">
    <property type="entry name" value="6-PGluconate_DH-like_C_sf"/>
</dbReference>
<dbReference type="GO" id="GO:0006635">
    <property type="term" value="P:fatty acid beta-oxidation"/>
    <property type="evidence" value="ECO:0007669"/>
    <property type="project" value="TreeGrafter"/>
</dbReference>
<dbReference type="InterPro" id="IPR006108">
    <property type="entry name" value="3HC_DH_C"/>
</dbReference>
<evidence type="ECO:0000256" key="6">
    <source>
        <dbReference type="ARBA" id="ARBA00023027"/>
    </source>
</evidence>
<dbReference type="PANTHER" id="PTHR23309:SF49">
    <property type="entry name" value="PEROXISOMAL BIFUNCTIONAL ENZYME"/>
    <property type="match status" value="1"/>
</dbReference>
<evidence type="ECO:0000256" key="9">
    <source>
        <dbReference type="ARBA" id="ARBA00023235"/>
    </source>
</evidence>
<evidence type="ECO:0000313" key="14">
    <source>
        <dbReference type="EMBL" id="KAG2387704.1"/>
    </source>
</evidence>
<dbReference type="FunFam" id="3.40.50.720:FF:000009">
    <property type="entry name" value="Fatty oxidation complex, alpha subunit"/>
    <property type="match status" value="1"/>
</dbReference>
<comment type="subcellular location">
    <subcellularLocation>
        <location evidence="1">Peroxisome</location>
    </subcellularLocation>
</comment>
<dbReference type="GO" id="GO:0005777">
    <property type="term" value="C:peroxisome"/>
    <property type="evidence" value="ECO:0007669"/>
    <property type="project" value="UniProtKB-SubCell"/>
</dbReference>
<comment type="subunit">
    <text evidence="3">Monomer.</text>
</comment>
<keyword evidence="4" id="KW-0276">Fatty acid metabolism</keyword>
<keyword evidence="6" id="KW-0520">NAD</keyword>
<evidence type="ECO:0000259" key="12">
    <source>
        <dbReference type="Pfam" id="PF00725"/>
    </source>
</evidence>
<keyword evidence="7" id="KW-0443">Lipid metabolism</keyword>
<dbReference type="CDD" id="cd06558">
    <property type="entry name" value="crotonase-like"/>
    <property type="match status" value="1"/>
</dbReference>
<dbReference type="Gene3D" id="1.10.1040.50">
    <property type="match status" value="1"/>
</dbReference>
<feature type="domain" description="3-hydroxyacyl-CoA dehydrogenase C-terminal" evidence="12">
    <location>
        <begin position="561"/>
        <end position="654"/>
    </location>
</feature>
<dbReference type="SUPFAM" id="SSF48179">
    <property type="entry name" value="6-phosphogluconate dehydrogenase C-terminal domain-like"/>
    <property type="match status" value="2"/>
</dbReference>
<dbReference type="Pfam" id="PF00378">
    <property type="entry name" value="ECH_1"/>
    <property type="match status" value="1"/>
</dbReference>
<dbReference type="EMBL" id="PYSW02000012">
    <property type="protein sequence ID" value="KAG2387704.1"/>
    <property type="molecule type" value="Genomic_DNA"/>
</dbReference>